<dbReference type="Gene3D" id="3.40.220.10">
    <property type="entry name" value="Leucine Aminopeptidase, subunit E, domain 1"/>
    <property type="match status" value="1"/>
</dbReference>
<gene>
    <name evidence="3" type="ORF">B0T11DRAFT_276624</name>
</gene>
<evidence type="ECO:0000313" key="3">
    <source>
        <dbReference type="EMBL" id="KAH7368207.1"/>
    </source>
</evidence>
<dbReference type="InterPro" id="IPR012664">
    <property type="entry name" value="CHP02452"/>
</dbReference>
<dbReference type="NCBIfam" id="TIGR02452">
    <property type="entry name" value="TIGR02452 family protein"/>
    <property type="match status" value="1"/>
</dbReference>
<accession>A0A8K0TP96</accession>
<dbReference type="InterPro" id="IPR019261">
    <property type="entry name" value="PARG_cat_microbial"/>
</dbReference>
<evidence type="ECO:0000259" key="2">
    <source>
        <dbReference type="Pfam" id="PF10021"/>
    </source>
</evidence>
<dbReference type="EMBL" id="JAGPXD010000002">
    <property type="protein sequence ID" value="KAH7368207.1"/>
    <property type="molecule type" value="Genomic_DNA"/>
</dbReference>
<feature type="compositionally biased region" description="Low complexity" evidence="1">
    <location>
        <begin position="30"/>
        <end position="54"/>
    </location>
</feature>
<name>A0A8K0TP96_9PEZI</name>
<evidence type="ECO:0000313" key="4">
    <source>
        <dbReference type="Proteomes" id="UP000813385"/>
    </source>
</evidence>
<feature type="region of interest" description="Disordered" evidence="1">
    <location>
        <begin position="1"/>
        <end position="73"/>
    </location>
</feature>
<protein>
    <recommendedName>
        <fullName evidence="2">Microbial-type PARG catalytic domain-containing protein</fullName>
    </recommendedName>
</protein>
<keyword evidence="4" id="KW-1185">Reference proteome</keyword>
<dbReference type="SUPFAM" id="SSF52949">
    <property type="entry name" value="Macro domain-like"/>
    <property type="match status" value="1"/>
</dbReference>
<dbReference type="InterPro" id="IPR043472">
    <property type="entry name" value="Macro_dom-like"/>
</dbReference>
<evidence type="ECO:0000256" key="1">
    <source>
        <dbReference type="SAM" id="MobiDB-lite"/>
    </source>
</evidence>
<proteinExistence type="predicted"/>
<dbReference type="Proteomes" id="UP000813385">
    <property type="component" value="Unassembled WGS sequence"/>
</dbReference>
<comment type="caution">
    <text evidence="3">The sequence shown here is derived from an EMBL/GenBank/DDBJ whole genome shotgun (WGS) entry which is preliminary data.</text>
</comment>
<dbReference type="AlphaFoldDB" id="A0A8K0TP96"/>
<dbReference type="OrthoDB" id="9985428at2759"/>
<dbReference type="PANTHER" id="PTHR35596">
    <property type="entry name" value="DUF2263 DOMAIN-CONTAINING PROTEIN"/>
    <property type="match status" value="1"/>
</dbReference>
<dbReference type="Pfam" id="PF10021">
    <property type="entry name" value="PARG_cat_microb"/>
    <property type="match status" value="1"/>
</dbReference>
<dbReference type="PANTHER" id="PTHR35596:SF1">
    <property type="entry name" value="MICROBIAL-TYPE PARG CATALYTIC DOMAIN-CONTAINING PROTEIN"/>
    <property type="match status" value="1"/>
</dbReference>
<organism evidence="3 4">
    <name type="scientific">Plectosphaerella cucumerina</name>
    <dbReference type="NCBI Taxonomy" id="40658"/>
    <lineage>
        <taxon>Eukaryota</taxon>
        <taxon>Fungi</taxon>
        <taxon>Dikarya</taxon>
        <taxon>Ascomycota</taxon>
        <taxon>Pezizomycotina</taxon>
        <taxon>Sordariomycetes</taxon>
        <taxon>Hypocreomycetidae</taxon>
        <taxon>Glomerellales</taxon>
        <taxon>Plectosphaerellaceae</taxon>
        <taxon>Plectosphaerella</taxon>
    </lineage>
</organism>
<sequence length="354" mass="37646">MSRQTSISDFFGTPRPSPRTPESNTRPSRPEASSASKSSPAPSPSQMSSASSSRGRGGRGGRGGANNTRRNNDLAKVAAETVAVLPDILSEIPHVNAAYSVEADLSSLSPLSSASCPRRGAATVKVINEDTINAALDLAASHTRADGPVAILNLASDKVAGGGWLKGTRAQEEALCYRSSLSLSLHRRYYPFRSGTTCLYTPDMVVIRSDSDSGHDLLVPAVAPRDLPVMSCVSVAALRNPPVVQSLVTTLGGNGTPIVQETFARPQDREMTKAKMRISLRVAATHGHGLLVLGALGCGAFHNPKHEVAKCWSEVLLEPEFAGGWWKEVVFAVYDKRNEGNYDVFQKVLGGLQV</sequence>
<reference evidence="3" key="1">
    <citation type="journal article" date="2021" name="Nat. Commun.">
        <title>Genetic determinants of endophytism in the Arabidopsis root mycobiome.</title>
        <authorList>
            <person name="Mesny F."/>
            <person name="Miyauchi S."/>
            <person name="Thiergart T."/>
            <person name="Pickel B."/>
            <person name="Atanasova L."/>
            <person name="Karlsson M."/>
            <person name="Huettel B."/>
            <person name="Barry K.W."/>
            <person name="Haridas S."/>
            <person name="Chen C."/>
            <person name="Bauer D."/>
            <person name="Andreopoulos W."/>
            <person name="Pangilinan J."/>
            <person name="LaButti K."/>
            <person name="Riley R."/>
            <person name="Lipzen A."/>
            <person name="Clum A."/>
            <person name="Drula E."/>
            <person name="Henrissat B."/>
            <person name="Kohler A."/>
            <person name="Grigoriev I.V."/>
            <person name="Martin F.M."/>
            <person name="Hacquard S."/>
        </authorList>
    </citation>
    <scope>NUCLEOTIDE SEQUENCE</scope>
    <source>
        <strain evidence="3">MPI-CAGE-AT-0016</strain>
    </source>
</reference>
<feature type="domain" description="Microbial-type PARG catalytic" evidence="2">
    <location>
        <begin position="117"/>
        <end position="205"/>
    </location>
</feature>